<protein>
    <submittedName>
        <fullName evidence="1">Uncharacterized protein</fullName>
    </submittedName>
</protein>
<dbReference type="Proteomes" id="UP000269396">
    <property type="component" value="Unassembled WGS sequence"/>
</dbReference>
<name>A0A3P8I7R9_9TREM</name>
<dbReference type="AlphaFoldDB" id="A0A3P8I7R9"/>
<proteinExistence type="predicted"/>
<keyword evidence="2" id="KW-1185">Reference proteome</keyword>
<accession>A0A3P8I7R9</accession>
<reference evidence="1 2" key="1">
    <citation type="submission" date="2018-11" db="EMBL/GenBank/DDBJ databases">
        <authorList>
            <consortium name="Pathogen Informatics"/>
        </authorList>
    </citation>
    <scope>NUCLEOTIDE SEQUENCE [LARGE SCALE GENOMIC DNA]</scope>
    <source>
        <strain>Denwood</strain>
        <strain evidence="2">Zambia</strain>
    </source>
</reference>
<evidence type="ECO:0000313" key="2">
    <source>
        <dbReference type="Proteomes" id="UP000269396"/>
    </source>
</evidence>
<sequence length="69" mass="8142">MESRTRVSSYLGLISWMYLHLRCDVLAVESRTRISFYLGLINWMYSHARVDIHSGNRTLQTSLPYLLSY</sequence>
<evidence type="ECO:0000313" key="1">
    <source>
        <dbReference type="EMBL" id="VDP51586.1"/>
    </source>
</evidence>
<dbReference type="EMBL" id="UZAL01030013">
    <property type="protein sequence ID" value="VDP51586.1"/>
    <property type="molecule type" value="Genomic_DNA"/>
</dbReference>
<organism evidence="1 2">
    <name type="scientific">Schistosoma mattheei</name>
    <dbReference type="NCBI Taxonomy" id="31246"/>
    <lineage>
        <taxon>Eukaryota</taxon>
        <taxon>Metazoa</taxon>
        <taxon>Spiralia</taxon>
        <taxon>Lophotrochozoa</taxon>
        <taxon>Platyhelminthes</taxon>
        <taxon>Trematoda</taxon>
        <taxon>Digenea</taxon>
        <taxon>Strigeidida</taxon>
        <taxon>Schistosomatoidea</taxon>
        <taxon>Schistosomatidae</taxon>
        <taxon>Schistosoma</taxon>
    </lineage>
</organism>
<gene>
    <name evidence="1" type="ORF">SMTD_LOCUS9810</name>
</gene>